<proteinExistence type="inferred from homology"/>
<dbReference type="Proteomes" id="UP001237784">
    <property type="component" value="Unassembled WGS sequence"/>
</dbReference>
<dbReference type="SUPFAM" id="SSF52540">
    <property type="entry name" value="P-loop containing nucleoside triphosphate hydrolases"/>
    <property type="match status" value="1"/>
</dbReference>
<dbReference type="EC" id="5.6.2.4" evidence="8"/>
<comment type="similarity">
    <text evidence="1">Belongs to the helicase family. UvrD subfamily.</text>
</comment>
<evidence type="ECO:0000256" key="2">
    <source>
        <dbReference type="ARBA" id="ARBA00022741"/>
    </source>
</evidence>
<evidence type="ECO:0000256" key="7">
    <source>
        <dbReference type="ARBA" id="ARBA00034617"/>
    </source>
</evidence>
<dbReference type="PANTHER" id="PTHR11070:SF69">
    <property type="entry name" value="ATP-DEPENDENT DNA HELICASE UVRD2"/>
    <property type="match status" value="1"/>
</dbReference>
<keyword evidence="4 10" id="KW-0347">Helicase</keyword>
<dbReference type="InterPro" id="IPR014017">
    <property type="entry name" value="DNA_helicase_UvrD-like_C"/>
</dbReference>
<dbReference type="AlphaFoldDB" id="A0AAW6XVG8"/>
<comment type="catalytic activity">
    <reaction evidence="9">
        <text>ATP + H2O = ADP + phosphate + H(+)</text>
        <dbReference type="Rhea" id="RHEA:13065"/>
        <dbReference type="ChEBI" id="CHEBI:15377"/>
        <dbReference type="ChEBI" id="CHEBI:15378"/>
        <dbReference type="ChEBI" id="CHEBI:30616"/>
        <dbReference type="ChEBI" id="CHEBI:43474"/>
        <dbReference type="ChEBI" id="CHEBI:456216"/>
        <dbReference type="EC" id="5.6.2.4"/>
    </reaction>
</comment>
<dbReference type="Pfam" id="PF00580">
    <property type="entry name" value="UvrD-helicase"/>
    <property type="match status" value="1"/>
</dbReference>
<dbReference type="PANTHER" id="PTHR11070">
    <property type="entry name" value="UVRD / RECB / PCRA DNA HELICASE FAMILY MEMBER"/>
    <property type="match status" value="1"/>
</dbReference>
<evidence type="ECO:0000256" key="1">
    <source>
        <dbReference type="ARBA" id="ARBA00009922"/>
    </source>
</evidence>
<keyword evidence="5 10" id="KW-0067">ATP-binding</keyword>
<keyword evidence="6" id="KW-0413">Isomerase</keyword>
<dbReference type="Gene3D" id="3.40.50.300">
    <property type="entry name" value="P-loop containing nucleotide triphosphate hydrolases"/>
    <property type="match status" value="3"/>
</dbReference>
<dbReference type="GO" id="GO:0000725">
    <property type="term" value="P:recombinational repair"/>
    <property type="evidence" value="ECO:0007669"/>
    <property type="project" value="TreeGrafter"/>
</dbReference>
<protein>
    <recommendedName>
        <fullName evidence="8">DNA 3'-5' helicase</fullName>
        <ecNumber evidence="8">5.6.2.4</ecNumber>
    </recommendedName>
</protein>
<dbReference type="Gene3D" id="1.10.486.10">
    <property type="entry name" value="PCRA, domain 4"/>
    <property type="match status" value="1"/>
</dbReference>
<evidence type="ECO:0000313" key="12">
    <source>
        <dbReference type="EMBL" id="MDK7063641.1"/>
    </source>
</evidence>
<feature type="binding site" evidence="10">
    <location>
        <begin position="31"/>
        <end position="38"/>
    </location>
    <ligand>
        <name>ATP</name>
        <dbReference type="ChEBI" id="CHEBI:30616"/>
    </ligand>
</feature>
<evidence type="ECO:0000313" key="13">
    <source>
        <dbReference type="Proteomes" id="UP001237784"/>
    </source>
</evidence>
<dbReference type="CDD" id="cd18807">
    <property type="entry name" value="SF1_C_UvrD"/>
    <property type="match status" value="1"/>
</dbReference>
<dbReference type="PROSITE" id="PS51198">
    <property type="entry name" value="UVRD_HELICASE_ATP_BIND"/>
    <property type="match status" value="1"/>
</dbReference>
<dbReference type="CDD" id="cd17932">
    <property type="entry name" value="DEXQc_UvrD"/>
    <property type="match status" value="1"/>
</dbReference>
<dbReference type="Pfam" id="PF13361">
    <property type="entry name" value="UvrD_C"/>
    <property type="match status" value="2"/>
</dbReference>
<dbReference type="GO" id="GO:0003677">
    <property type="term" value="F:DNA binding"/>
    <property type="evidence" value="ECO:0007669"/>
    <property type="project" value="UniProtKB-KW"/>
</dbReference>
<keyword evidence="2 10" id="KW-0547">Nucleotide-binding</keyword>
<dbReference type="EMBL" id="JASOME010000003">
    <property type="protein sequence ID" value="MDK7063641.1"/>
    <property type="molecule type" value="Genomic_DNA"/>
</dbReference>
<keyword evidence="3 10" id="KW-0378">Hydrolase</keyword>
<gene>
    <name evidence="12" type="ORF">QP372_03810</name>
</gene>
<dbReference type="GO" id="GO:0043138">
    <property type="term" value="F:3'-5' DNA helicase activity"/>
    <property type="evidence" value="ECO:0007669"/>
    <property type="project" value="UniProtKB-EC"/>
</dbReference>
<evidence type="ECO:0000256" key="9">
    <source>
        <dbReference type="ARBA" id="ARBA00048988"/>
    </source>
</evidence>
<dbReference type="InterPro" id="IPR027417">
    <property type="entry name" value="P-loop_NTPase"/>
</dbReference>
<dbReference type="InterPro" id="IPR000212">
    <property type="entry name" value="DNA_helicase_UvrD/REP"/>
</dbReference>
<evidence type="ECO:0000256" key="5">
    <source>
        <dbReference type="ARBA" id="ARBA00022840"/>
    </source>
</evidence>
<evidence type="ECO:0000256" key="6">
    <source>
        <dbReference type="ARBA" id="ARBA00023235"/>
    </source>
</evidence>
<dbReference type="InterPro" id="IPR013986">
    <property type="entry name" value="DExx_box_DNA_helicase_dom_sf"/>
</dbReference>
<evidence type="ECO:0000256" key="10">
    <source>
        <dbReference type="PROSITE-ProRule" id="PRU00560"/>
    </source>
</evidence>
<organism evidence="12 13">
    <name type="scientific">Gardnerella vaginalis</name>
    <dbReference type="NCBI Taxonomy" id="2702"/>
    <lineage>
        <taxon>Bacteria</taxon>
        <taxon>Bacillati</taxon>
        <taxon>Actinomycetota</taxon>
        <taxon>Actinomycetes</taxon>
        <taxon>Bifidobacteriales</taxon>
        <taxon>Bifidobacteriaceae</taxon>
        <taxon>Gardnerella</taxon>
    </lineage>
</organism>
<evidence type="ECO:0000256" key="8">
    <source>
        <dbReference type="ARBA" id="ARBA00034808"/>
    </source>
</evidence>
<feature type="domain" description="UvrD-like helicase ATP-binding" evidence="11">
    <location>
        <begin position="10"/>
        <end position="295"/>
    </location>
</feature>
<sequence>MISSPESLLNDLDDSQRAAAMALNGPVRIVACAGAGKTRTITRRIAYACAKGEWDENRVLAVTFSVKAAKEMQERLKKLGVNNATVATFHSAALKHLRKVWDSVCSAPFPRIMDNPKEVTEQALIHYTDLANMTSVQIRDIISEIDWAKVSLIAPDDYAKAYACVHRELPAGLDVKQFVEVYKAYEIEKNTRNLIDFNDLLLLTCHILRSFPNAAKQIRSLIGWVTVDEYQDVSPLQHELLVLWLGDNRNICVVGDPAQTIYSFAGASSYDLLEFPNEFAPIYADISLNTDYRSTERIVGLANRVLSQSACRRDYLKLKSNIKGGARVSKSIYNTDYDEALSVAQQISKAVKSGDALPTDFAILTRTNVQQNMFCRTLGSLGLHFSVKKDAGLQPDVLDNNIDNTEVSNSNSSVAGDLSFADTDNKFVDNVSEKKHVDLIKKSLLPVTISTIHASKGLEFKHVFLVGCSEGLLPFGSSVSRSEDEDEEERRLMYVAITRAEKTLHISYALCKDYGSGMQRTVSHFLE</sequence>
<evidence type="ECO:0000256" key="4">
    <source>
        <dbReference type="ARBA" id="ARBA00022806"/>
    </source>
</evidence>
<dbReference type="Gene3D" id="1.10.10.160">
    <property type="match status" value="1"/>
</dbReference>
<dbReference type="GO" id="GO:0016787">
    <property type="term" value="F:hydrolase activity"/>
    <property type="evidence" value="ECO:0007669"/>
    <property type="project" value="UniProtKB-UniRule"/>
</dbReference>
<dbReference type="GO" id="GO:0005524">
    <property type="term" value="F:ATP binding"/>
    <property type="evidence" value="ECO:0007669"/>
    <property type="project" value="UniProtKB-UniRule"/>
</dbReference>
<comment type="catalytic activity">
    <reaction evidence="7">
        <text>Couples ATP hydrolysis with the unwinding of duplex DNA by translocating in the 3'-5' direction.</text>
        <dbReference type="EC" id="5.6.2.4"/>
    </reaction>
</comment>
<reference evidence="12" key="1">
    <citation type="submission" date="2023-05" db="EMBL/GenBank/DDBJ databases">
        <title>Cataloging the Phylogenetic Diversity of Human Bladder Bacteria.</title>
        <authorList>
            <person name="Du J."/>
        </authorList>
    </citation>
    <scope>NUCLEOTIDE SEQUENCE</scope>
    <source>
        <strain evidence="12">UMB6789</strain>
    </source>
</reference>
<name>A0AAW6XVG8_GARVA</name>
<dbReference type="RefSeq" id="WP_248911956.1">
    <property type="nucleotide sequence ID" value="NZ_CP083173.1"/>
</dbReference>
<evidence type="ECO:0000256" key="3">
    <source>
        <dbReference type="ARBA" id="ARBA00022801"/>
    </source>
</evidence>
<evidence type="ECO:0000259" key="11">
    <source>
        <dbReference type="PROSITE" id="PS51198"/>
    </source>
</evidence>
<dbReference type="InterPro" id="IPR014016">
    <property type="entry name" value="UvrD-like_ATP-bd"/>
</dbReference>
<comment type="caution">
    <text evidence="12">The sequence shown here is derived from an EMBL/GenBank/DDBJ whole genome shotgun (WGS) entry which is preliminary data.</text>
</comment>
<accession>A0AAW6XVG8</accession>